<comment type="caution">
    <text evidence="10">The sequence shown here is derived from an EMBL/GenBank/DDBJ whole genome shotgun (WGS) entry which is preliminary data.</text>
</comment>
<feature type="transmembrane region" description="Helical" evidence="9">
    <location>
        <begin position="399"/>
        <end position="417"/>
    </location>
</feature>
<dbReference type="GO" id="GO:0016758">
    <property type="term" value="F:hexosyltransferase activity"/>
    <property type="evidence" value="ECO:0007669"/>
    <property type="project" value="InterPro"/>
</dbReference>
<keyword evidence="3" id="KW-0808">Transferase</keyword>
<feature type="transmembrane region" description="Helical" evidence="9">
    <location>
        <begin position="165"/>
        <end position="189"/>
    </location>
</feature>
<accession>U2QHI2</accession>
<dbReference type="GeneID" id="95358698"/>
<evidence type="ECO:0000256" key="8">
    <source>
        <dbReference type="SAM" id="MobiDB-lite"/>
    </source>
</evidence>
<evidence type="ECO:0000256" key="3">
    <source>
        <dbReference type="ARBA" id="ARBA00022679"/>
    </source>
</evidence>
<dbReference type="Pfam" id="PF09594">
    <property type="entry name" value="GT87"/>
    <property type="match status" value="1"/>
</dbReference>
<evidence type="ECO:0000256" key="9">
    <source>
        <dbReference type="SAM" id="Phobius"/>
    </source>
</evidence>
<evidence type="ECO:0000256" key="2">
    <source>
        <dbReference type="ARBA" id="ARBA00022475"/>
    </source>
</evidence>
<keyword evidence="4 9" id="KW-0812">Transmembrane</keyword>
<dbReference type="InterPro" id="IPR018584">
    <property type="entry name" value="GT87"/>
</dbReference>
<dbReference type="GO" id="GO:0005886">
    <property type="term" value="C:plasma membrane"/>
    <property type="evidence" value="ECO:0007669"/>
    <property type="project" value="UniProtKB-SubCell"/>
</dbReference>
<keyword evidence="5 9" id="KW-1133">Transmembrane helix</keyword>
<dbReference type="OrthoDB" id="581198at2"/>
<reference evidence="10" key="1">
    <citation type="submission" date="2013-08" db="EMBL/GenBank/DDBJ databases">
        <authorList>
            <person name="Durkin A.S."/>
            <person name="Haft D.R."/>
            <person name="McCorrison J."/>
            <person name="Torralba M."/>
            <person name="Gillis M."/>
            <person name="Haft D.H."/>
            <person name="Methe B."/>
            <person name="Sutton G."/>
            <person name="Nelson K.E."/>
        </authorList>
    </citation>
    <scope>NUCLEOTIDE SEQUENCE [LARGE SCALE GENOMIC DNA]</scope>
    <source>
        <strain evidence="10">F0233</strain>
    </source>
</reference>
<dbReference type="EMBL" id="ACVN02000169">
    <property type="protein sequence ID" value="ERK55926.1"/>
    <property type="molecule type" value="Genomic_DNA"/>
</dbReference>
<evidence type="ECO:0000256" key="6">
    <source>
        <dbReference type="ARBA" id="ARBA00023136"/>
    </source>
</evidence>
<protein>
    <submittedName>
        <fullName evidence="10">PF09594 family protein</fullName>
    </submittedName>
</protein>
<keyword evidence="2" id="KW-1003">Cell membrane</keyword>
<keyword evidence="6 9" id="KW-0472">Membrane</keyword>
<evidence type="ECO:0000256" key="1">
    <source>
        <dbReference type="ARBA" id="ARBA00004651"/>
    </source>
</evidence>
<feature type="region of interest" description="Disordered" evidence="8">
    <location>
        <begin position="364"/>
        <end position="392"/>
    </location>
</feature>
<comment type="similarity">
    <text evidence="7">Belongs to the glycosyltransferase 87 family.</text>
</comment>
<feature type="transmembrane region" description="Helical" evidence="9">
    <location>
        <begin position="125"/>
        <end position="145"/>
    </location>
</feature>
<feature type="transmembrane region" description="Helical" evidence="9">
    <location>
        <begin position="278"/>
        <end position="300"/>
    </location>
</feature>
<dbReference type="Proteomes" id="UP000017052">
    <property type="component" value="Unassembled WGS sequence"/>
</dbReference>
<feature type="transmembrane region" description="Helical" evidence="9">
    <location>
        <begin position="23"/>
        <end position="44"/>
    </location>
</feature>
<evidence type="ECO:0000313" key="11">
    <source>
        <dbReference type="Proteomes" id="UP000017052"/>
    </source>
</evidence>
<comment type="subcellular location">
    <subcellularLocation>
        <location evidence="1">Cell membrane</location>
        <topology evidence="1">Multi-pass membrane protein</topology>
    </subcellularLocation>
</comment>
<evidence type="ECO:0000256" key="5">
    <source>
        <dbReference type="ARBA" id="ARBA00022989"/>
    </source>
</evidence>
<feature type="transmembrane region" description="Helical" evidence="9">
    <location>
        <begin position="98"/>
        <end position="118"/>
    </location>
</feature>
<dbReference type="AlphaFoldDB" id="U2QHI2"/>
<dbReference type="RefSeq" id="WP_021797475.1">
    <property type="nucleotide sequence ID" value="NZ_ACVN02000169.1"/>
</dbReference>
<keyword evidence="11" id="KW-1185">Reference proteome</keyword>
<evidence type="ECO:0000256" key="4">
    <source>
        <dbReference type="ARBA" id="ARBA00022692"/>
    </source>
</evidence>
<feature type="transmembrane region" description="Helical" evidence="9">
    <location>
        <begin position="429"/>
        <end position="451"/>
    </location>
</feature>
<organism evidence="10 11">
    <name type="scientific">Propionibacterium acidifaciens F0233</name>
    <dbReference type="NCBI Taxonomy" id="553198"/>
    <lineage>
        <taxon>Bacteria</taxon>
        <taxon>Bacillati</taxon>
        <taxon>Actinomycetota</taxon>
        <taxon>Actinomycetes</taxon>
        <taxon>Propionibacteriales</taxon>
        <taxon>Propionibacteriaceae</taxon>
        <taxon>Propionibacterium</taxon>
    </lineage>
</organism>
<sequence length="464" mass="49632">MSRRRTHQTTVPGEPPRGPVDDIVWLVLFWVLSRIVMLCLWQALCGFIRNDVNYYAMSVAGRPVPVLSDLTGVLEEYPAPLVWLLQLLEAPSGGSVDLYVLLFGLLIAVADGACCLALRRRESALAAWVWAICGALLGPLLWFRLDIAPALCVLGALHWMRRRPALSGVLLALGAGFKLWPALLILPMLGRSRAARHRGAGFVVTGSALVLVSLLTSGLARTCSPLGWQSGRGLQIESVWATPLMLARALGGTDVNVAFSGFKAYEVFSPAVAGWRTAAGVSMLVLIALTLVLSTLIVLSRGEWGTSPDAPPTEETAEHEWAVRLAVLAIIAGWIVVNKTLSPQYMIWLFGPLAVIASSTAPRSAPPAQAGRGVPSPQADQEPPPSPTGRDRAPAARRLVTLGLVSVALTQLVYPLTYSGLIALTDPSIGATMLLVLRNLAMVALAVAAWGEALRTARRPRRTP</sequence>
<gene>
    <name evidence="10" type="ORF">HMPREF0682_1493</name>
</gene>
<evidence type="ECO:0000256" key="7">
    <source>
        <dbReference type="ARBA" id="ARBA00024033"/>
    </source>
</evidence>
<evidence type="ECO:0000313" key="10">
    <source>
        <dbReference type="EMBL" id="ERK55926.1"/>
    </source>
</evidence>
<feature type="transmembrane region" description="Helical" evidence="9">
    <location>
        <begin position="201"/>
        <end position="220"/>
    </location>
</feature>
<proteinExistence type="inferred from homology"/>
<name>U2QHI2_9ACTN</name>